<keyword evidence="1" id="KW-0805">Transcription regulation</keyword>
<feature type="domain" description="HTH araC/xylS-type" evidence="5">
    <location>
        <begin position="244"/>
        <end position="342"/>
    </location>
</feature>
<dbReference type="InterPro" id="IPR032687">
    <property type="entry name" value="AraC-type_N"/>
</dbReference>
<dbReference type="InterPro" id="IPR018060">
    <property type="entry name" value="HTH_AraC"/>
</dbReference>
<dbReference type="PANTHER" id="PTHR47894">
    <property type="entry name" value="HTH-TYPE TRANSCRIPTIONAL REGULATOR GADX"/>
    <property type="match status" value="1"/>
</dbReference>
<dbReference type="PROSITE" id="PS00041">
    <property type="entry name" value="HTH_ARAC_FAMILY_1"/>
    <property type="match status" value="1"/>
</dbReference>
<reference evidence="6" key="1">
    <citation type="submission" date="2022-11" db="EMBL/GenBank/DDBJ databases">
        <title>Pseudomonas triclosanedens sp. nov., a triclosan degrader isolated from activated sludge.</title>
        <authorList>
            <person name="Yin Y."/>
            <person name="Lu Z."/>
        </authorList>
    </citation>
    <scope>NUCLEOTIDE SEQUENCE</scope>
    <source>
        <strain evidence="6">ZM23</strain>
    </source>
</reference>
<accession>A0ABY6ZT94</accession>
<dbReference type="Pfam" id="PF12833">
    <property type="entry name" value="HTH_18"/>
    <property type="match status" value="1"/>
</dbReference>
<dbReference type="Pfam" id="PF12625">
    <property type="entry name" value="Arabinose_bd"/>
    <property type="match status" value="1"/>
</dbReference>
<keyword evidence="7" id="KW-1185">Reference proteome</keyword>
<proteinExistence type="predicted"/>
<evidence type="ECO:0000256" key="4">
    <source>
        <dbReference type="SAM" id="MobiDB-lite"/>
    </source>
</evidence>
<keyword evidence="2" id="KW-0238">DNA-binding</keyword>
<evidence type="ECO:0000259" key="5">
    <source>
        <dbReference type="PROSITE" id="PS01124"/>
    </source>
</evidence>
<evidence type="ECO:0000256" key="2">
    <source>
        <dbReference type="ARBA" id="ARBA00023125"/>
    </source>
</evidence>
<dbReference type="PROSITE" id="PS01124">
    <property type="entry name" value="HTH_ARAC_FAMILY_2"/>
    <property type="match status" value="1"/>
</dbReference>
<evidence type="ECO:0000313" key="7">
    <source>
        <dbReference type="Proteomes" id="UP001163624"/>
    </source>
</evidence>
<sequence length="382" mass="43248">MPSAASFDIDYAARQLFRHFLEEWRARPALPPLAPLLSGLGLPSGSDAAERMNFARYYRLLQHSAGLLGPSDFFLRLGQRYNLYDLGVIGYALISAANLRRSWDISLGQPSSLMPHPIHTQREEDADHIRLTLQLPPFSEVERNALCEEWLSSTWRWLCQRLPELEVCQGMQVHLPYPPPAHAAVYTELFPGLCHFDAGQAQLWIPREFHDRPFSTANPTVTRLCQAQGAATLASFERSQTLPDDVRFYLLQNARIPLPDLEQTAESLRMPPHTLQRRLREYGLTFKGIVLEVRMALAQRYLLASRMALQEIAFLLGYEHVTSFHRAFQRYTGTTPERFRLAGGQTNEASPMEPPPTKGKTPRRSPALAGSQDAEKLARPHG</sequence>
<feature type="compositionally biased region" description="Basic and acidic residues" evidence="4">
    <location>
        <begin position="373"/>
        <end position="382"/>
    </location>
</feature>
<dbReference type="Gene3D" id="1.10.10.60">
    <property type="entry name" value="Homeodomain-like"/>
    <property type="match status" value="1"/>
</dbReference>
<dbReference type="SUPFAM" id="SSF46689">
    <property type="entry name" value="Homeodomain-like"/>
    <property type="match status" value="1"/>
</dbReference>
<evidence type="ECO:0000313" key="6">
    <source>
        <dbReference type="EMBL" id="WAI47561.1"/>
    </source>
</evidence>
<organism evidence="6 7">
    <name type="scientific">Pseudomonas triclosanedens</name>
    <dbReference type="NCBI Taxonomy" id="2961893"/>
    <lineage>
        <taxon>Bacteria</taxon>
        <taxon>Pseudomonadati</taxon>
        <taxon>Pseudomonadota</taxon>
        <taxon>Gammaproteobacteria</taxon>
        <taxon>Pseudomonadales</taxon>
        <taxon>Pseudomonadaceae</taxon>
        <taxon>Pseudomonas</taxon>
    </lineage>
</organism>
<protein>
    <submittedName>
        <fullName evidence="6">AraC family transcriptional regulator ligand-binding domain-containing protein</fullName>
    </submittedName>
</protein>
<dbReference type="PANTHER" id="PTHR47894:SF1">
    <property type="entry name" value="HTH-TYPE TRANSCRIPTIONAL REGULATOR VQSM"/>
    <property type="match status" value="1"/>
</dbReference>
<gene>
    <name evidence="6" type="ORF">OU419_17460</name>
</gene>
<keyword evidence="3" id="KW-0804">Transcription</keyword>
<dbReference type="InterPro" id="IPR018062">
    <property type="entry name" value="HTH_AraC-typ_CS"/>
</dbReference>
<dbReference type="RefSeq" id="WP_254475720.1">
    <property type="nucleotide sequence ID" value="NZ_CP113432.1"/>
</dbReference>
<name>A0ABY6ZT94_9PSED</name>
<dbReference type="EMBL" id="CP113432">
    <property type="protein sequence ID" value="WAI47561.1"/>
    <property type="molecule type" value="Genomic_DNA"/>
</dbReference>
<dbReference type="InterPro" id="IPR009057">
    <property type="entry name" value="Homeodomain-like_sf"/>
</dbReference>
<feature type="region of interest" description="Disordered" evidence="4">
    <location>
        <begin position="341"/>
        <end position="382"/>
    </location>
</feature>
<evidence type="ECO:0000256" key="1">
    <source>
        <dbReference type="ARBA" id="ARBA00023015"/>
    </source>
</evidence>
<dbReference type="Proteomes" id="UP001163624">
    <property type="component" value="Chromosome"/>
</dbReference>
<evidence type="ECO:0000256" key="3">
    <source>
        <dbReference type="ARBA" id="ARBA00023163"/>
    </source>
</evidence>
<dbReference type="SMART" id="SM00342">
    <property type="entry name" value="HTH_ARAC"/>
    <property type="match status" value="1"/>
</dbReference>